<comment type="caution">
    <text evidence="3">The sequence shown here is derived from an EMBL/GenBank/DDBJ whole genome shotgun (WGS) entry which is preliminary data.</text>
</comment>
<evidence type="ECO:0000256" key="1">
    <source>
        <dbReference type="SAM" id="MobiDB-lite"/>
    </source>
</evidence>
<evidence type="ECO:0000313" key="3">
    <source>
        <dbReference type="EMBL" id="EUD10458.1"/>
    </source>
</evidence>
<feature type="transmembrane region" description="Helical" evidence="2">
    <location>
        <begin position="393"/>
        <end position="412"/>
    </location>
</feature>
<accession>A0AAV3M3V1</accession>
<keyword evidence="2" id="KW-1133">Transmembrane helix</keyword>
<dbReference type="Proteomes" id="UP000022311">
    <property type="component" value="Unassembled WGS sequence"/>
</dbReference>
<sequence length="695" mass="74776">MSLMDTFVQVFEFDTRQADSAFEKVQRSTDDIIADMKQVSESAKGEVTSLTGFLSQVASSLQAGAESVNVDINLDAPKEDMAAYLDEMKCYLEYAKSLHQSNVLSTDSNKKLASGIQALESNIQRAEGSLSDQIVVTGKAANEVEKLANKNAKLAKSADEVSSHYGKATHSLSGFLVKMAGMVGIGLTIGGIASFVQSTAEEVNLLSQSADALNLPVEEVDAFGKVITSMGGDAQGARDSLMDMSESIGEALQDTSSGKAEVFKSLKISLKDMQGDSINAMEGLYRLSDAVQGLSKEEAIFRIKEVGITDNKIVESILKGRKELEALTKKQKENGVVTKELALQAQKYKEVTGGLKTVFSSVMMSVMNAALPALTQVLSWVQTFVKFCSDNKSLITGFFIAIGSAIAVFYVPAMLSAAAATLAATWPILAIIAVIALLSAAFAFVYDDIMNFIDGNDSMIGRILDEYPELKAVILALWDAFKSFFDFVIALSKVVADVAVAAFNFIVDGGKQFGKWLNEFIDGLMGWGKQFEGVFNTVSDAVVGIFKWLWAQIKQYLGWINDGLDAIKNGWSTVKGWFGFEDAEVTQTVERHINADGAIEHKIPGSLKLSEDDTALLVQGLSQHINSMSANPMNPMTSQAISNQSSTTNETNLSIGEIKVETQATDAQGMANSTKDALQSQLQDLAHQTSSGVGK</sequence>
<feature type="transmembrane region" description="Helical" evidence="2">
    <location>
        <begin position="424"/>
        <end position="446"/>
    </location>
</feature>
<proteinExistence type="predicted"/>
<gene>
    <name evidence="3" type="ORF">HMPREF1563_2048</name>
</gene>
<feature type="transmembrane region" description="Helical" evidence="2">
    <location>
        <begin position="358"/>
        <end position="381"/>
    </location>
</feature>
<organism evidence="3 4">
    <name type="scientific">Providencia alcalifaciens 205/92</name>
    <dbReference type="NCBI Taxonomy" id="1256988"/>
    <lineage>
        <taxon>Bacteria</taxon>
        <taxon>Pseudomonadati</taxon>
        <taxon>Pseudomonadota</taxon>
        <taxon>Gammaproteobacteria</taxon>
        <taxon>Enterobacterales</taxon>
        <taxon>Morganellaceae</taxon>
        <taxon>Providencia</taxon>
    </lineage>
</organism>
<name>A0AAV3M3V1_9GAMM</name>
<dbReference type="AlphaFoldDB" id="A0AAV3M3V1"/>
<evidence type="ECO:0000313" key="4">
    <source>
        <dbReference type="Proteomes" id="UP000022311"/>
    </source>
</evidence>
<keyword evidence="2" id="KW-0472">Membrane</keyword>
<reference evidence="3 4" key="1">
    <citation type="submission" date="2014-01" db="EMBL/GenBank/DDBJ databases">
        <authorList>
            <person name="Durkin A.S."/>
            <person name="McCorrison J."/>
            <person name="Torralba M."/>
            <person name="Gillis M."/>
            <person name="Haft D.H."/>
            <person name="Methe B."/>
            <person name="Sutton G."/>
            <person name="Nelson K.E."/>
        </authorList>
    </citation>
    <scope>NUCLEOTIDE SEQUENCE [LARGE SCALE GENOMIC DNA]</scope>
    <source>
        <strain evidence="3 4">205/92</strain>
    </source>
</reference>
<protein>
    <submittedName>
        <fullName evidence="3">Uncharacterized protein</fullName>
    </submittedName>
</protein>
<keyword evidence="2" id="KW-0812">Transmembrane</keyword>
<feature type="region of interest" description="Disordered" evidence="1">
    <location>
        <begin position="631"/>
        <end position="651"/>
    </location>
</feature>
<dbReference type="RefSeq" id="WP_036962767.1">
    <property type="nucleotide sequence ID" value="NZ_JALD01000051.1"/>
</dbReference>
<evidence type="ECO:0000256" key="2">
    <source>
        <dbReference type="SAM" id="Phobius"/>
    </source>
</evidence>
<dbReference type="EMBL" id="JALD01000051">
    <property type="protein sequence ID" value="EUD10458.1"/>
    <property type="molecule type" value="Genomic_DNA"/>
</dbReference>